<dbReference type="SUPFAM" id="SSF53335">
    <property type="entry name" value="S-adenosyl-L-methionine-dependent methyltransferases"/>
    <property type="match status" value="1"/>
</dbReference>
<dbReference type="GO" id="GO:0032259">
    <property type="term" value="P:methylation"/>
    <property type="evidence" value="ECO:0007669"/>
    <property type="project" value="UniProtKB-KW"/>
</dbReference>
<dbReference type="InterPro" id="IPR029063">
    <property type="entry name" value="SAM-dependent_MTases_sf"/>
</dbReference>
<dbReference type="Pfam" id="PF04072">
    <property type="entry name" value="LCM"/>
    <property type="match status" value="1"/>
</dbReference>
<dbReference type="GO" id="GO:0008168">
    <property type="term" value="F:methyltransferase activity"/>
    <property type="evidence" value="ECO:0007669"/>
    <property type="project" value="UniProtKB-KW"/>
</dbReference>
<dbReference type="Gene3D" id="3.40.50.150">
    <property type="entry name" value="Vaccinia Virus protein VP39"/>
    <property type="match status" value="1"/>
</dbReference>
<name>A0ABW8TF48_9CLOT</name>
<dbReference type="PANTHER" id="PTHR43619">
    <property type="entry name" value="S-ADENOSYL-L-METHIONINE-DEPENDENT METHYLTRANSFERASE YKTD-RELATED"/>
    <property type="match status" value="1"/>
</dbReference>
<dbReference type="EMBL" id="JBJIAA010000008">
    <property type="protein sequence ID" value="MFL0250862.1"/>
    <property type="molecule type" value="Genomic_DNA"/>
</dbReference>
<protein>
    <submittedName>
        <fullName evidence="3">Class I SAM-dependent methyltransferase</fullName>
    </submittedName>
</protein>
<gene>
    <name evidence="3" type="ORF">ACJDT4_10555</name>
</gene>
<accession>A0ABW8TF48</accession>
<keyword evidence="2" id="KW-0808">Transferase</keyword>
<evidence type="ECO:0000313" key="3">
    <source>
        <dbReference type="EMBL" id="MFL0250862.1"/>
    </source>
</evidence>
<organism evidence="3 4">
    <name type="scientific">Clostridium neuense</name>
    <dbReference type="NCBI Taxonomy" id="1728934"/>
    <lineage>
        <taxon>Bacteria</taxon>
        <taxon>Bacillati</taxon>
        <taxon>Bacillota</taxon>
        <taxon>Clostridia</taxon>
        <taxon>Eubacteriales</taxon>
        <taxon>Clostridiaceae</taxon>
        <taxon>Clostridium</taxon>
    </lineage>
</organism>
<dbReference type="Proteomes" id="UP001623592">
    <property type="component" value="Unassembled WGS sequence"/>
</dbReference>
<dbReference type="RefSeq" id="WP_406787526.1">
    <property type="nucleotide sequence ID" value="NZ_JBJIAA010000008.1"/>
</dbReference>
<reference evidence="3 4" key="1">
    <citation type="submission" date="2024-11" db="EMBL/GenBank/DDBJ databases">
        <authorList>
            <person name="Heng Y.C."/>
            <person name="Lim A.C.H."/>
            <person name="Lee J.K.Y."/>
            <person name="Kittelmann S."/>
        </authorList>
    </citation>
    <scope>NUCLEOTIDE SEQUENCE [LARGE SCALE GENOMIC DNA]</scope>
    <source>
        <strain evidence="3 4">WILCCON 0114</strain>
    </source>
</reference>
<dbReference type="PIRSF" id="PIRSF028177">
    <property type="entry name" value="Polyketide_synth_Omtfrase_TcmP"/>
    <property type="match status" value="1"/>
</dbReference>
<sequence length="265" mass="31315">MQQKLKGVPETLLIPLWARATETQSSSPIVKDYKAVEMMKNIDYDFSKFDNTWLSQIGVAVRTELLDNSTKTFIHKYPNAVIINIGCGLDTRFFRLDNDKIKWYDLDLPEPIRIRKQFFAETERYKMIAKSVFDYSWINEINISNEPVLIIAEGILMYFTEDEIKSLFNEIIKAFPGAEVLFEMMTPTVAKMSKHHDTASKLGVKFNWGIKSGKQMESYNSKIKFIEEWNYFDYHRDRWHWMRLPSLIPAFKNRFNDRIVHLKLC</sequence>
<dbReference type="PANTHER" id="PTHR43619:SF2">
    <property type="entry name" value="S-ADENOSYL-L-METHIONINE-DEPENDENT METHYLTRANSFERASES SUPERFAMILY PROTEIN"/>
    <property type="match status" value="1"/>
</dbReference>
<comment type="caution">
    <text evidence="3">The sequence shown here is derived from an EMBL/GenBank/DDBJ whole genome shotgun (WGS) entry which is preliminary data.</text>
</comment>
<keyword evidence="1 3" id="KW-0489">Methyltransferase</keyword>
<dbReference type="InterPro" id="IPR016874">
    <property type="entry name" value="TcmP-like"/>
</dbReference>
<evidence type="ECO:0000256" key="1">
    <source>
        <dbReference type="ARBA" id="ARBA00022603"/>
    </source>
</evidence>
<evidence type="ECO:0000313" key="4">
    <source>
        <dbReference type="Proteomes" id="UP001623592"/>
    </source>
</evidence>
<dbReference type="InterPro" id="IPR007213">
    <property type="entry name" value="Ppm1/Ppm2/Tcmp"/>
</dbReference>
<evidence type="ECO:0000256" key="2">
    <source>
        <dbReference type="ARBA" id="ARBA00022679"/>
    </source>
</evidence>
<proteinExistence type="predicted"/>
<keyword evidence="4" id="KW-1185">Reference proteome</keyword>